<accession>A0A024S8Y7</accession>
<protein>
    <submittedName>
        <fullName evidence="1">Uncharacterized protein</fullName>
    </submittedName>
</protein>
<dbReference type="HOGENOM" id="CLU_103466_0_0_1"/>
<dbReference type="KEGG" id="trr:M419DRAFT_8766"/>
<gene>
    <name evidence="1" type="ORF">M419DRAFT_8766</name>
</gene>
<name>A0A024S8Y7_HYPJR</name>
<dbReference type="AlphaFoldDB" id="A0A024S8Y7"/>
<evidence type="ECO:0000313" key="2">
    <source>
        <dbReference type="Proteomes" id="UP000024376"/>
    </source>
</evidence>
<dbReference type="EMBL" id="KI911147">
    <property type="protein sequence ID" value="ETS01804.1"/>
    <property type="molecule type" value="Genomic_DNA"/>
</dbReference>
<reference evidence="2" key="1">
    <citation type="journal article" date="2013" name="Ind. Biotechnol.">
        <title>Comparative genomics analysis of Trichoderma reesei strains.</title>
        <authorList>
            <person name="Koike H."/>
            <person name="Aerts A."/>
            <person name="LaButti K."/>
            <person name="Grigoriev I.V."/>
            <person name="Baker S.E."/>
        </authorList>
    </citation>
    <scope>NUCLEOTIDE SEQUENCE [LARGE SCALE GENOMIC DNA]</scope>
    <source>
        <strain evidence="2">ATCC 56765 / BCRC 32924 / NRRL 11460 / Rut C-30</strain>
    </source>
</reference>
<proteinExistence type="predicted"/>
<dbReference type="Proteomes" id="UP000024376">
    <property type="component" value="Unassembled WGS sequence"/>
</dbReference>
<evidence type="ECO:0000313" key="1">
    <source>
        <dbReference type="EMBL" id="ETS01804.1"/>
    </source>
</evidence>
<organism evidence="1 2">
    <name type="scientific">Hypocrea jecorina (strain ATCC 56765 / BCRC 32924 / NRRL 11460 / Rut C-30)</name>
    <name type="common">Trichoderma reesei</name>
    <dbReference type="NCBI Taxonomy" id="1344414"/>
    <lineage>
        <taxon>Eukaryota</taxon>
        <taxon>Fungi</taxon>
        <taxon>Dikarya</taxon>
        <taxon>Ascomycota</taxon>
        <taxon>Pezizomycotina</taxon>
        <taxon>Sordariomycetes</taxon>
        <taxon>Hypocreomycetidae</taxon>
        <taxon>Hypocreales</taxon>
        <taxon>Hypocreaceae</taxon>
        <taxon>Trichoderma</taxon>
    </lineage>
</organism>
<sequence>MEAQEETAYMPDADTTLGMSLYHLICLNLVSSFVDIERLAERKSIGVGVGFWQQSLQHERSIYSRQQAIFHCGQALRYLRAVSIGSLPWWWPTAVHRAIMTLWAASILGTGPSQNEEVPPIYSPKEFWPRDPMDVASETNFSVATEPTIIAIDNVAPEDSAFGDANWSERHLLVLSSRDEGVVVLTDGAGILQYGISLIHAFPSSVDGEAMVTRLKELGQAWKPSNSEQMYYQG</sequence>
<dbReference type="OrthoDB" id="40579at2759"/>